<accession>A0A6V7TSJ4</accession>
<evidence type="ECO:0000313" key="11">
    <source>
        <dbReference type="Proteomes" id="UP000580250"/>
    </source>
</evidence>
<evidence type="ECO:0000256" key="3">
    <source>
        <dbReference type="ARBA" id="ARBA00022694"/>
    </source>
</evidence>
<evidence type="ECO:0000256" key="8">
    <source>
        <dbReference type="SAM" id="Phobius"/>
    </source>
</evidence>
<evidence type="ECO:0000256" key="2">
    <source>
        <dbReference type="ARBA" id="ARBA00012787"/>
    </source>
</evidence>
<feature type="transmembrane region" description="Helical" evidence="8">
    <location>
        <begin position="6"/>
        <end position="30"/>
    </location>
</feature>
<comment type="similarity">
    <text evidence="1">Belongs to the pseudouridine synthase Pus10 family.</text>
</comment>
<evidence type="ECO:0000256" key="1">
    <source>
        <dbReference type="ARBA" id="ARBA00009652"/>
    </source>
</evidence>
<dbReference type="AlphaFoldDB" id="A0A6V7TSJ4"/>
<comment type="caution">
    <text evidence="10">The sequence shown here is derived from an EMBL/GenBank/DDBJ whole genome shotgun (WGS) entry which is preliminary data.</text>
</comment>
<evidence type="ECO:0000256" key="7">
    <source>
        <dbReference type="ARBA" id="ARBA00083669"/>
    </source>
</evidence>
<dbReference type="GO" id="GO:0031119">
    <property type="term" value="P:tRNA pseudouridine synthesis"/>
    <property type="evidence" value="ECO:0007669"/>
    <property type="project" value="TreeGrafter"/>
</dbReference>
<keyword evidence="3" id="KW-0819">tRNA processing</keyword>
<evidence type="ECO:0000259" key="9">
    <source>
        <dbReference type="Pfam" id="PF21238"/>
    </source>
</evidence>
<evidence type="ECO:0000256" key="4">
    <source>
        <dbReference type="ARBA" id="ARBA00023235"/>
    </source>
</evidence>
<dbReference type="EMBL" id="CAJEWN010000012">
    <property type="protein sequence ID" value="CAD2132893.1"/>
    <property type="molecule type" value="Genomic_DNA"/>
</dbReference>
<dbReference type="InterPro" id="IPR048741">
    <property type="entry name" value="Pus10-like_C"/>
</dbReference>
<dbReference type="GO" id="GO:0160148">
    <property type="term" value="F:tRNA pseudouridine(55) synthase activity"/>
    <property type="evidence" value="ECO:0007669"/>
    <property type="project" value="UniProtKB-EC"/>
</dbReference>
<dbReference type="InterPro" id="IPR020103">
    <property type="entry name" value="PsdUridine_synth_cat_dom_sf"/>
</dbReference>
<dbReference type="GO" id="GO:0003723">
    <property type="term" value="F:RNA binding"/>
    <property type="evidence" value="ECO:0007669"/>
    <property type="project" value="InterPro"/>
</dbReference>
<feature type="domain" description="Pus10-like C-terminal" evidence="9">
    <location>
        <begin position="53"/>
        <end position="294"/>
    </location>
</feature>
<evidence type="ECO:0000256" key="6">
    <source>
        <dbReference type="ARBA" id="ARBA00079393"/>
    </source>
</evidence>
<dbReference type="Gene3D" id="3.30.70.2510">
    <property type="match status" value="1"/>
</dbReference>
<dbReference type="PANTHER" id="PTHR21568:SF0">
    <property type="entry name" value="TRNA PSEUDOURIDINE SYNTHASE PUS10"/>
    <property type="match status" value="1"/>
</dbReference>
<dbReference type="Gene3D" id="3.30.70.3190">
    <property type="match status" value="1"/>
</dbReference>
<dbReference type="PANTHER" id="PTHR21568">
    <property type="entry name" value="TRNA PSEUDOURIDINE SYNTHASE PUS10"/>
    <property type="match status" value="1"/>
</dbReference>
<proteinExistence type="inferred from homology"/>
<dbReference type="Pfam" id="PF21238">
    <property type="entry name" value="Pus10_C"/>
    <property type="match status" value="1"/>
</dbReference>
<keyword evidence="4" id="KW-0413">Isomerase</keyword>
<reference evidence="10 11" key="1">
    <citation type="submission" date="2020-08" db="EMBL/GenBank/DDBJ databases">
        <authorList>
            <person name="Koutsovoulos G."/>
            <person name="Danchin GJ E."/>
        </authorList>
    </citation>
    <scope>NUCLEOTIDE SEQUENCE [LARGE SCALE GENOMIC DNA]</scope>
</reference>
<keyword evidence="8" id="KW-1133">Transmembrane helix</keyword>
<dbReference type="Proteomes" id="UP000580250">
    <property type="component" value="Unassembled WGS sequence"/>
</dbReference>
<dbReference type="InterPro" id="IPR039894">
    <property type="entry name" value="Pus10-like"/>
</dbReference>
<dbReference type="OrthoDB" id="5859947at2759"/>
<gene>
    <name evidence="10" type="ORF">MENT_LOCUS3840</name>
</gene>
<keyword evidence="8" id="KW-0472">Membrane</keyword>
<name>A0A6V7TSJ4_MELEN</name>
<dbReference type="SUPFAM" id="SSF55120">
    <property type="entry name" value="Pseudouridine synthase"/>
    <property type="match status" value="1"/>
</dbReference>
<dbReference type="EC" id="5.4.99.25" evidence="2"/>
<organism evidence="10 11">
    <name type="scientific">Meloidogyne enterolobii</name>
    <name type="common">Root-knot nematode worm</name>
    <name type="synonym">Meloidogyne mayaguensis</name>
    <dbReference type="NCBI Taxonomy" id="390850"/>
    <lineage>
        <taxon>Eukaryota</taxon>
        <taxon>Metazoa</taxon>
        <taxon>Ecdysozoa</taxon>
        <taxon>Nematoda</taxon>
        <taxon>Chromadorea</taxon>
        <taxon>Rhabditida</taxon>
        <taxon>Tylenchina</taxon>
        <taxon>Tylenchomorpha</taxon>
        <taxon>Tylenchoidea</taxon>
        <taxon>Meloidogynidae</taxon>
        <taxon>Meloidogyninae</taxon>
        <taxon>Meloidogyne</taxon>
    </lineage>
</organism>
<dbReference type="FunFam" id="3.30.70.3190:FF:000001">
    <property type="entry name" value="tRNA pseudouridine synthase Pus10"/>
    <property type="match status" value="1"/>
</dbReference>
<protein>
    <recommendedName>
        <fullName evidence="2">tRNA pseudouridine(55) synthase</fullName>
        <ecNumber evidence="2">5.4.99.25</ecNumber>
    </recommendedName>
    <alternativeName>
        <fullName evidence="7">tRNA pseudouridine 55 synthase</fullName>
    </alternativeName>
    <alternativeName>
        <fullName evidence="5">tRNA pseudouridylate synthase</fullName>
    </alternativeName>
    <alternativeName>
        <fullName evidence="6">tRNA-uridine isomerase</fullName>
    </alternativeName>
</protein>
<evidence type="ECO:0000313" key="10">
    <source>
        <dbReference type="EMBL" id="CAD2132893.1"/>
    </source>
</evidence>
<keyword evidence="8" id="KW-0812">Transmembrane</keyword>
<sequence length="349" mass="40401">MLVLHSLFLSLIIFFINFGNNSLIFFFIFWNYKMLSPTKRCKFTISIERDPIFIAGRYCKFSRNLPQSAWGFDGENGQNGGSVGERISNVLVKHFGANSSRFTPSGREDVDVRMLGTGRPFVVQLLNARRTSCLNYKNSTEKLQELANEINSDSRKEVVVNSLAQVNAKQALILNVGLEEKRKVYSALCYSKIPLKDDFIEKLSSKCPVEILQKTAIRVLKRRPLLDRQRTIFWMKAQKVDSFHFQLRLQTQAGTYVKEFVHSDFGRTRPSLAELMDLELGTVDILRLDVLSVELEWPPLTPTIALQNVKEKKEKEELFKIKKICFFYKFIFVFKFFKLNKLLVKIIVN</sequence>
<dbReference type="FunFam" id="3.30.70.2510:FF:000001">
    <property type="entry name" value="tRNA pseudouridine synthase Pus10"/>
    <property type="match status" value="1"/>
</dbReference>
<evidence type="ECO:0000256" key="5">
    <source>
        <dbReference type="ARBA" id="ARBA00075270"/>
    </source>
</evidence>